<evidence type="ECO:0000313" key="2">
    <source>
        <dbReference type="EMBL" id="GJS90791.1"/>
    </source>
</evidence>
<reference evidence="2" key="1">
    <citation type="journal article" date="2022" name="Int. J. Mol. Sci.">
        <title>Draft Genome of Tanacetum Coccineum: Genomic Comparison of Closely Related Tanacetum-Family Plants.</title>
        <authorList>
            <person name="Yamashiro T."/>
            <person name="Shiraishi A."/>
            <person name="Nakayama K."/>
            <person name="Satake H."/>
        </authorList>
    </citation>
    <scope>NUCLEOTIDE SEQUENCE</scope>
</reference>
<dbReference type="PANTHER" id="PTHR12093">
    <property type="entry name" value="NCK-ASSOCIATED PROTEIN 1"/>
    <property type="match status" value="1"/>
</dbReference>
<comment type="similarity">
    <text evidence="1">Belongs to the HEM-1/HEM-2 family.</text>
</comment>
<organism evidence="2 3">
    <name type="scientific">Tanacetum coccineum</name>
    <dbReference type="NCBI Taxonomy" id="301880"/>
    <lineage>
        <taxon>Eukaryota</taxon>
        <taxon>Viridiplantae</taxon>
        <taxon>Streptophyta</taxon>
        <taxon>Embryophyta</taxon>
        <taxon>Tracheophyta</taxon>
        <taxon>Spermatophyta</taxon>
        <taxon>Magnoliopsida</taxon>
        <taxon>eudicotyledons</taxon>
        <taxon>Gunneridae</taxon>
        <taxon>Pentapetalae</taxon>
        <taxon>asterids</taxon>
        <taxon>campanulids</taxon>
        <taxon>Asterales</taxon>
        <taxon>Asteraceae</taxon>
        <taxon>Asteroideae</taxon>
        <taxon>Anthemideae</taxon>
        <taxon>Anthemidinae</taxon>
        <taxon>Tanacetum</taxon>
    </lineage>
</organism>
<proteinExistence type="inferred from homology"/>
<sequence length="102" mass="11854">MSIENKLGTMMFGIRRFYDMTVFWIESEATCGRHENPKAFWKASIFPNCPKICILLSKKFPEHHSKLQLERANKVASDASNDQAEVHLQSMEPLIQVRSLHY</sequence>
<dbReference type="InterPro" id="IPR019137">
    <property type="entry name" value="Nck-associated_protein-1"/>
</dbReference>
<comment type="caution">
    <text evidence="2">The sequence shown here is derived from an EMBL/GenBank/DDBJ whole genome shotgun (WGS) entry which is preliminary data.</text>
</comment>
<dbReference type="EMBL" id="BQNB010011456">
    <property type="protein sequence ID" value="GJS90791.1"/>
    <property type="molecule type" value="Genomic_DNA"/>
</dbReference>
<keyword evidence="3" id="KW-1185">Reference proteome</keyword>
<reference evidence="2" key="2">
    <citation type="submission" date="2022-01" db="EMBL/GenBank/DDBJ databases">
        <authorList>
            <person name="Yamashiro T."/>
            <person name="Shiraishi A."/>
            <person name="Satake H."/>
            <person name="Nakayama K."/>
        </authorList>
    </citation>
    <scope>NUCLEOTIDE SEQUENCE</scope>
</reference>
<evidence type="ECO:0000313" key="3">
    <source>
        <dbReference type="Proteomes" id="UP001151760"/>
    </source>
</evidence>
<dbReference type="Proteomes" id="UP001151760">
    <property type="component" value="Unassembled WGS sequence"/>
</dbReference>
<protein>
    <submittedName>
        <fullName evidence="2">Uncharacterized protein</fullName>
    </submittedName>
</protein>
<evidence type="ECO:0000256" key="1">
    <source>
        <dbReference type="ARBA" id="ARBA00037947"/>
    </source>
</evidence>
<accession>A0ABQ4ZMZ3</accession>
<name>A0ABQ4ZMZ3_9ASTR</name>
<gene>
    <name evidence="2" type="ORF">Tco_0773427</name>
</gene>
<dbReference type="PANTHER" id="PTHR12093:SF10">
    <property type="entry name" value="MEMBRANE-ASSOCIATED PROTEIN HEM"/>
    <property type="match status" value="1"/>
</dbReference>